<keyword evidence="4" id="KW-0539">Nucleus</keyword>
<organism evidence="6 7">
    <name type="scientific">Dacryopinax primogenitus (strain DJM 731)</name>
    <name type="common">Brown rot fungus</name>
    <dbReference type="NCBI Taxonomy" id="1858805"/>
    <lineage>
        <taxon>Eukaryota</taxon>
        <taxon>Fungi</taxon>
        <taxon>Dikarya</taxon>
        <taxon>Basidiomycota</taxon>
        <taxon>Agaricomycotina</taxon>
        <taxon>Dacrymycetes</taxon>
        <taxon>Dacrymycetales</taxon>
        <taxon>Dacrymycetaceae</taxon>
        <taxon>Dacryopinax</taxon>
    </lineage>
</organism>
<feature type="domain" description="Importin N-terminal" evidence="5">
    <location>
        <begin position="25"/>
        <end position="100"/>
    </location>
</feature>
<dbReference type="Gene3D" id="1.25.10.10">
    <property type="entry name" value="Leucine-rich Repeat Variant"/>
    <property type="match status" value="1"/>
</dbReference>
<reference evidence="6 7" key="1">
    <citation type="journal article" date="2012" name="Science">
        <title>The Paleozoic origin of enzymatic lignin decomposition reconstructed from 31 fungal genomes.</title>
        <authorList>
            <person name="Floudas D."/>
            <person name="Binder M."/>
            <person name="Riley R."/>
            <person name="Barry K."/>
            <person name="Blanchette R.A."/>
            <person name="Henrissat B."/>
            <person name="Martinez A.T."/>
            <person name="Otillar R."/>
            <person name="Spatafora J.W."/>
            <person name="Yadav J.S."/>
            <person name="Aerts A."/>
            <person name="Benoit I."/>
            <person name="Boyd A."/>
            <person name="Carlson A."/>
            <person name="Copeland A."/>
            <person name="Coutinho P.M."/>
            <person name="de Vries R.P."/>
            <person name="Ferreira P."/>
            <person name="Findley K."/>
            <person name="Foster B."/>
            <person name="Gaskell J."/>
            <person name="Glotzer D."/>
            <person name="Gorecki P."/>
            <person name="Heitman J."/>
            <person name="Hesse C."/>
            <person name="Hori C."/>
            <person name="Igarashi K."/>
            <person name="Jurgens J.A."/>
            <person name="Kallen N."/>
            <person name="Kersten P."/>
            <person name="Kohler A."/>
            <person name="Kuees U."/>
            <person name="Kumar T.K.A."/>
            <person name="Kuo A."/>
            <person name="LaButti K."/>
            <person name="Larrondo L.F."/>
            <person name="Lindquist E."/>
            <person name="Ling A."/>
            <person name="Lombard V."/>
            <person name="Lucas S."/>
            <person name="Lundell T."/>
            <person name="Martin R."/>
            <person name="McLaughlin D.J."/>
            <person name="Morgenstern I."/>
            <person name="Morin E."/>
            <person name="Murat C."/>
            <person name="Nagy L.G."/>
            <person name="Nolan M."/>
            <person name="Ohm R.A."/>
            <person name="Patyshakuliyeva A."/>
            <person name="Rokas A."/>
            <person name="Ruiz-Duenas F.J."/>
            <person name="Sabat G."/>
            <person name="Salamov A."/>
            <person name="Samejima M."/>
            <person name="Schmutz J."/>
            <person name="Slot J.C."/>
            <person name="St John F."/>
            <person name="Stenlid J."/>
            <person name="Sun H."/>
            <person name="Sun S."/>
            <person name="Syed K."/>
            <person name="Tsang A."/>
            <person name="Wiebenga A."/>
            <person name="Young D."/>
            <person name="Pisabarro A."/>
            <person name="Eastwood D.C."/>
            <person name="Martin F."/>
            <person name="Cullen D."/>
            <person name="Grigoriev I.V."/>
            <person name="Hibbett D.S."/>
        </authorList>
    </citation>
    <scope>NUCLEOTIDE SEQUENCE [LARGE SCALE GENOMIC DNA]</scope>
    <source>
        <strain evidence="6 7">DJM-731 SS1</strain>
    </source>
</reference>
<dbReference type="PANTHER" id="PTHR10997">
    <property type="entry name" value="IMPORTIN-7, 8, 11"/>
    <property type="match status" value="1"/>
</dbReference>
<dbReference type="Proteomes" id="UP000030653">
    <property type="component" value="Unassembled WGS sequence"/>
</dbReference>
<dbReference type="SMART" id="SM00913">
    <property type="entry name" value="IBN_N"/>
    <property type="match status" value="1"/>
</dbReference>
<evidence type="ECO:0000259" key="5">
    <source>
        <dbReference type="PROSITE" id="PS50166"/>
    </source>
</evidence>
<dbReference type="InterPro" id="IPR001494">
    <property type="entry name" value="Importin-beta_N"/>
</dbReference>
<dbReference type="Pfam" id="PF03810">
    <property type="entry name" value="IBN_N"/>
    <property type="match status" value="1"/>
</dbReference>
<dbReference type="PROSITE" id="PS50166">
    <property type="entry name" value="IMPORTIN_B_NT"/>
    <property type="match status" value="1"/>
</dbReference>
<dbReference type="GO" id="GO:0031267">
    <property type="term" value="F:small GTPase binding"/>
    <property type="evidence" value="ECO:0007669"/>
    <property type="project" value="InterPro"/>
</dbReference>
<keyword evidence="2" id="KW-0813">Transport</keyword>
<evidence type="ECO:0000256" key="1">
    <source>
        <dbReference type="ARBA" id="ARBA00004123"/>
    </source>
</evidence>
<dbReference type="RefSeq" id="XP_040629573.1">
    <property type="nucleotide sequence ID" value="XM_040775797.1"/>
</dbReference>
<dbReference type="PANTHER" id="PTHR10997:SF9">
    <property type="entry name" value="IMPORTIN-9"/>
    <property type="match status" value="1"/>
</dbReference>
<evidence type="ECO:0000256" key="3">
    <source>
        <dbReference type="ARBA" id="ARBA00022927"/>
    </source>
</evidence>
<accession>M5G1V5</accession>
<dbReference type="GeneID" id="63690859"/>
<dbReference type="OMA" id="NPDQYTI"/>
<dbReference type="InterPro" id="IPR011989">
    <property type="entry name" value="ARM-like"/>
</dbReference>
<dbReference type="Pfam" id="PF25018">
    <property type="entry name" value="HEAT_IPO9_c"/>
    <property type="match status" value="1"/>
</dbReference>
<evidence type="ECO:0000256" key="2">
    <source>
        <dbReference type="ARBA" id="ARBA00022448"/>
    </source>
</evidence>
<dbReference type="InterPro" id="IPR056840">
    <property type="entry name" value="HEAT_IPO9_central"/>
</dbReference>
<dbReference type="HOGENOM" id="CLU_008920_1_1_1"/>
<keyword evidence="7" id="KW-1185">Reference proteome</keyword>
<evidence type="ECO:0000313" key="7">
    <source>
        <dbReference type="Proteomes" id="UP000030653"/>
    </source>
</evidence>
<dbReference type="STRING" id="1858805.M5G1V5"/>
<protein>
    <submittedName>
        <fullName evidence="6">ARM repeat-containing protein</fullName>
    </submittedName>
</protein>
<evidence type="ECO:0000313" key="6">
    <source>
        <dbReference type="EMBL" id="EJU02679.1"/>
    </source>
</evidence>
<gene>
    <name evidence="6" type="ORF">DACRYDRAFT_65867</name>
</gene>
<evidence type="ECO:0000256" key="4">
    <source>
        <dbReference type="ARBA" id="ARBA00023242"/>
    </source>
</evidence>
<dbReference type="AlphaFoldDB" id="M5G1V5"/>
<dbReference type="GO" id="GO:0005829">
    <property type="term" value="C:cytosol"/>
    <property type="evidence" value="ECO:0007669"/>
    <property type="project" value="TreeGrafter"/>
</dbReference>
<sequence>MPTMSEISNILYGTMSSDPRTRIESELSLTRALPNPQTALLLSQLCASEEDIALRQSAIISLKKYVREHWSQTLDGFKPPAASQEIQQQIRQTLFICLSDNQQKIRSLTAAVISTIARSDFPSKWPTLLDQLLALMSSGDPAKVHGSMTVLSELVRSELGEDQTVPLLQRMLPVLLSVLGAGQVHSGHTRARAVAVFAECLRALEMLKAEYPKQIKTATEQILPTWLEAFVVLLRSDPVPEIDKDAGGDLAMRCQIFMTLSTIMWTFPRFLAPSTQELFALSLSHLHALYPNFHDEYLLSSGTGLEIPVPGFLDDDSVACGPQLVSPILDFMAGQVRARGMKQWFEQGGVGDVLAVVVRWIQMTTDDEDAWMGDINLFVNDEDDDADTYSIRLSGLELVDELFEHFAALAPRALAETVQQSIQAAQAEQAAGKTEWWKPIEAALAILANKPCADALLIALDDAHLSSDLLLHLLRDVLPPLCAIQGTPFLQGRALIFAGRYHRLAEEGLAREWINATLLVLESEAQPVAKVSAVRAIQTYSYNAPLTLPFGERITRVLAPLLTQSTEDTLTQVLETLNAVVKLQDGEWMTEALAGELAAGLLRVLDENAKDMIFVSVLSNMFETLASSPHYLTVIRHTLPPLAQSAASNALPNPHLSVPALELITSLVKGCKGEGLGQGFVDVIMPAIGACVVAEDRDLVGSAVACLTHIVRKDCPQLLAYRTAQSTGLDQVLQILSHLLSPQESESGGLWIGDLLIHLLRRAGESLIPVLPGLLVSLVHRLAGVRTIPFIQSLVIPFAYLLQSERAFVLELLGKTPVRILPTGSGVRTGGMGGSWTGTGMATGAQGQGQGQEAGEVRTGLEVLIRIWTENCDSFQGHWATRISDLGLCQLFLSARPEVLEAPCQGSLIVRPELEGVIITRSKSKTAPIEYTTIPFKVKAIKLILGDITSDTEPAPGVSVPNLKLDLEEEEDDEEWADEETVFQDRVRDDEFGFLSEAWGDDDFPDDMDDEDLKEDPVSKMDMQAYLFAFLRDCARNNTNDFARIVDELNVEEQMTLQRAMQG</sequence>
<dbReference type="GO" id="GO:0005635">
    <property type="term" value="C:nuclear envelope"/>
    <property type="evidence" value="ECO:0007669"/>
    <property type="project" value="TreeGrafter"/>
</dbReference>
<dbReference type="GO" id="GO:0006606">
    <property type="term" value="P:protein import into nucleus"/>
    <property type="evidence" value="ECO:0007669"/>
    <property type="project" value="TreeGrafter"/>
</dbReference>
<comment type="subcellular location">
    <subcellularLocation>
        <location evidence="1">Nucleus</location>
    </subcellularLocation>
</comment>
<name>M5G1V5_DACPD</name>
<dbReference type="OrthoDB" id="431626at2759"/>
<dbReference type="SUPFAM" id="SSF48371">
    <property type="entry name" value="ARM repeat"/>
    <property type="match status" value="1"/>
</dbReference>
<proteinExistence type="predicted"/>
<dbReference type="EMBL" id="JH795861">
    <property type="protein sequence ID" value="EJU02679.1"/>
    <property type="molecule type" value="Genomic_DNA"/>
</dbReference>
<dbReference type="InterPro" id="IPR016024">
    <property type="entry name" value="ARM-type_fold"/>
</dbReference>
<keyword evidence="3" id="KW-0653">Protein transport</keyword>